<sequence length="982" mass="111333">MNATRFYNGDVPFLVVNDLEFLEYVFVRNFRNFVDRGLTMLTDQMHPILGKSILHAKGNDWKGIRSSVNYGLSAAKIKMMMPEVCKSADLFLERMEKLANEEVHLYDEYQLLSMDYTARGAFGIDTVFQLEPHHPLLTIAKGVLDGVMTGPLHMIAQCTSALGDIMKPFYWLVASFGEFTFKTLGEETSKIVELRRKDPSLRRPDMLQNLIDATMPTEDECGAVNEEYRTDDPAAGDDAFKTLPLSLPCFDTTGTALSYVTFFIAKHHEVQERVRQEVRDALADDQKTSVDYEIVTRKLKYLQQVIDESLRLLPPALIFTTRRAKEDFEYNGLRFKAGTCVMSPTYQVHTDSRYWPDPLMFDPERFSTENEAAIPKMAHQPFGLGPRRCVGMRMALTNIKYTLARILVKFQLELGEKQEASRRERSGKAIHGYPLPCRPPAAEQRDRLVRFAVDECVVVVFVDVVRQLTASVAAMLSLVGALTLIGVFLLAIFRWRQRHFAYFKTLGIPGPEPSLLWGNIREYHETHHFKVLDKWLAKYGDTFGFYDGDVPFIVTKDLDLLEYILVRNFQNFTDRGRGLVMEQRHPLLGNAVVYAEGTKWRNIRRSLAPGFTPAMLKQMITSLKNGADIFLEIVGEHADSGREVNVYPLYQRLTMDYVGRAAFGVDCSFQRGPEHALAATAKVVLRESTSTLGALVKPLYWINMLLGSYVAIAMTKETRKVIDLRRKNPELRRPDVLQNLLDAEYLEDSSESGNGTSENGKGPAKVSKRRVLTTDEVLVSACALFIAGYDTTSTSLSYITFLLAKHQDVQDRVRKEASYALSSNEDLDYETITRKLPYLSQVVNEALRLYPPVLTFISRRACKDFEYNGVHYKAGTCFMSPTLQIHRDARYWPDPLAFNPDRFSPENEGSFPKVAHQPFGVGPRNCIGMRMAYMSLNSTIARLVQRFELELGPSQGEGTLDIVSCAVVSKPAIGPWIVFRRL</sequence>
<comment type="caution">
    <text evidence="1">The sequence shown here is derived from an EMBL/GenBank/DDBJ whole genome shotgun (WGS) entry which is preliminary data.</text>
</comment>
<reference evidence="1" key="1">
    <citation type="submission" date="2020-05" db="EMBL/GenBank/DDBJ databases">
        <title>Large-scale comparative analyses of tick genomes elucidate their genetic diversity and vector capacities.</title>
        <authorList>
            <person name="Jia N."/>
            <person name="Wang J."/>
            <person name="Shi W."/>
            <person name="Du L."/>
            <person name="Sun Y."/>
            <person name="Zhan W."/>
            <person name="Jiang J."/>
            <person name="Wang Q."/>
            <person name="Zhang B."/>
            <person name="Ji P."/>
            <person name="Sakyi L.B."/>
            <person name="Cui X."/>
            <person name="Yuan T."/>
            <person name="Jiang B."/>
            <person name="Yang W."/>
            <person name="Lam T.T.-Y."/>
            <person name="Chang Q."/>
            <person name="Ding S."/>
            <person name="Wang X."/>
            <person name="Zhu J."/>
            <person name="Ruan X."/>
            <person name="Zhao L."/>
            <person name="Wei J."/>
            <person name="Que T."/>
            <person name="Du C."/>
            <person name="Cheng J."/>
            <person name="Dai P."/>
            <person name="Han X."/>
            <person name="Huang E."/>
            <person name="Gao Y."/>
            <person name="Liu J."/>
            <person name="Shao H."/>
            <person name="Ye R."/>
            <person name="Li L."/>
            <person name="Wei W."/>
            <person name="Wang X."/>
            <person name="Wang C."/>
            <person name="Yang T."/>
            <person name="Huo Q."/>
            <person name="Li W."/>
            <person name="Guo W."/>
            <person name="Chen H."/>
            <person name="Zhou L."/>
            <person name="Ni X."/>
            <person name="Tian J."/>
            <person name="Zhou Y."/>
            <person name="Sheng Y."/>
            <person name="Liu T."/>
            <person name="Pan Y."/>
            <person name="Xia L."/>
            <person name="Li J."/>
            <person name="Zhao F."/>
            <person name="Cao W."/>
        </authorList>
    </citation>
    <scope>NUCLEOTIDE SEQUENCE</scope>
    <source>
        <strain evidence="1">Dsil-2018</strain>
    </source>
</reference>
<keyword evidence="2" id="KW-1185">Reference proteome</keyword>
<evidence type="ECO:0000313" key="2">
    <source>
        <dbReference type="Proteomes" id="UP000821865"/>
    </source>
</evidence>
<evidence type="ECO:0000313" key="1">
    <source>
        <dbReference type="EMBL" id="KAH7954315.1"/>
    </source>
</evidence>
<name>A0ACB8CYU2_DERSI</name>
<dbReference type="Proteomes" id="UP000821865">
    <property type="component" value="Chromosome 4"/>
</dbReference>
<organism evidence="1 2">
    <name type="scientific">Dermacentor silvarum</name>
    <name type="common">Tick</name>
    <dbReference type="NCBI Taxonomy" id="543639"/>
    <lineage>
        <taxon>Eukaryota</taxon>
        <taxon>Metazoa</taxon>
        <taxon>Ecdysozoa</taxon>
        <taxon>Arthropoda</taxon>
        <taxon>Chelicerata</taxon>
        <taxon>Arachnida</taxon>
        <taxon>Acari</taxon>
        <taxon>Parasitiformes</taxon>
        <taxon>Ixodida</taxon>
        <taxon>Ixodoidea</taxon>
        <taxon>Ixodidae</taxon>
        <taxon>Rhipicephalinae</taxon>
        <taxon>Dermacentor</taxon>
    </lineage>
</organism>
<proteinExistence type="predicted"/>
<accession>A0ACB8CYU2</accession>
<dbReference type="EMBL" id="CM023473">
    <property type="protein sequence ID" value="KAH7954315.1"/>
    <property type="molecule type" value="Genomic_DNA"/>
</dbReference>
<gene>
    <name evidence="1" type="ORF">HPB49_017500</name>
</gene>
<protein>
    <submittedName>
        <fullName evidence="1">Uncharacterized protein</fullName>
    </submittedName>
</protein>